<evidence type="ECO:0000313" key="2">
    <source>
        <dbReference type="EMBL" id="VEE08833.1"/>
    </source>
</evidence>
<feature type="transmembrane region" description="Helical" evidence="1">
    <location>
        <begin position="235"/>
        <end position="254"/>
    </location>
</feature>
<sequence length="364" mass="42945">MSHGKLRDDKTCLNCGHQVEERFCPHCGQENIESRQPFHFLFTHFIEDFTHYDGQFWKTIQYLFTRPGKLTKEYLAGKRQLYVAPVKLYIFISFITFFLPNLIPHAKEEAEKPSSIKTEVKAEKQKKISKDVVKDLQKGGLLSHETAAAAQKTLDTLKIKDEQEKDELFDSTFDTKEASIMKAYTMKQYDSIRAKDNTGIYTLMRPIANKVFDLKEEGYSKHQIWEKYKENFIHTIPKALFVYLPIFAFFLWLFHNKRKWWYFDHGIFTLHYFSFLLLGVLMFIVGEKITSFLPDNSILTLLYVLTCLALATYMTIYFFVAHHRVYETKKRISILKGSLLFIVNYIGLLLMFLVLMYLSFIMLH</sequence>
<keyword evidence="1" id="KW-0472">Membrane</keyword>
<proteinExistence type="predicted"/>
<reference evidence="2 3" key="1">
    <citation type="submission" date="2018-12" db="EMBL/GenBank/DDBJ databases">
        <authorList>
            <consortium name="Pathogen Informatics"/>
        </authorList>
    </citation>
    <scope>NUCLEOTIDE SEQUENCE [LARGE SCALE GENOMIC DNA]</scope>
    <source>
        <strain evidence="2 3">NCTC11432</strain>
    </source>
</reference>
<feature type="transmembrane region" description="Helical" evidence="1">
    <location>
        <begin position="266"/>
        <end position="286"/>
    </location>
</feature>
<feature type="transmembrane region" description="Helical" evidence="1">
    <location>
        <begin position="81"/>
        <end position="103"/>
    </location>
</feature>
<dbReference type="EMBL" id="LR134289">
    <property type="protein sequence ID" value="VEE08833.1"/>
    <property type="molecule type" value="Genomic_DNA"/>
</dbReference>
<accession>A0A448B441</accession>
<dbReference type="KEGG" id="cgle:NCTC11432_02883"/>
<keyword evidence="1" id="KW-0812">Transmembrane</keyword>
<dbReference type="InterPro" id="IPR022134">
    <property type="entry name" value="DUF3667"/>
</dbReference>
<feature type="transmembrane region" description="Helical" evidence="1">
    <location>
        <begin position="298"/>
        <end position="320"/>
    </location>
</feature>
<dbReference type="GeneID" id="93020046"/>
<protein>
    <submittedName>
        <fullName evidence="2">Protein of uncharacterized function (DUF3667)</fullName>
    </submittedName>
</protein>
<dbReference type="Proteomes" id="UP000279227">
    <property type="component" value="Chromosome"/>
</dbReference>
<dbReference type="OrthoDB" id="675873at2"/>
<evidence type="ECO:0000313" key="3">
    <source>
        <dbReference type="Proteomes" id="UP000279227"/>
    </source>
</evidence>
<dbReference type="AlphaFoldDB" id="A0A448B441"/>
<keyword evidence="1" id="KW-1133">Transmembrane helix</keyword>
<name>A0A448B441_CHRGE</name>
<dbReference type="Pfam" id="PF12412">
    <property type="entry name" value="DUF3667"/>
    <property type="match status" value="1"/>
</dbReference>
<organism evidence="2 3">
    <name type="scientific">Chryseobacterium gleum</name>
    <name type="common">Flavobacterium gleum</name>
    <dbReference type="NCBI Taxonomy" id="250"/>
    <lineage>
        <taxon>Bacteria</taxon>
        <taxon>Pseudomonadati</taxon>
        <taxon>Bacteroidota</taxon>
        <taxon>Flavobacteriia</taxon>
        <taxon>Flavobacteriales</taxon>
        <taxon>Weeksellaceae</taxon>
        <taxon>Chryseobacterium group</taxon>
        <taxon>Chryseobacterium</taxon>
    </lineage>
</organism>
<dbReference type="STRING" id="525257.HMPREF0204_11584"/>
<gene>
    <name evidence="2" type="ORF">NCTC11432_02883</name>
</gene>
<feature type="transmembrane region" description="Helical" evidence="1">
    <location>
        <begin position="341"/>
        <end position="363"/>
    </location>
</feature>
<evidence type="ECO:0000256" key="1">
    <source>
        <dbReference type="SAM" id="Phobius"/>
    </source>
</evidence>
<dbReference type="RefSeq" id="WP_002976215.1">
    <property type="nucleotide sequence ID" value="NZ_CP068486.1"/>
</dbReference>